<dbReference type="Proteomes" id="UP000699691">
    <property type="component" value="Unassembled WGS sequence"/>
</dbReference>
<protein>
    <submittedName>
        <fullName evidence="2">Uncharacterized protein</fullName>
    </submittedName>
</protein>
<evidence type="ECO:0000256" key="1">
    <source>
        <dbReference type="SAM" id="MobiDB-lite"/>
    </source>
</evidence>
<feature type="compositionally biased region" description="Polar residues" evidence="1">
    <location>
        <begin position="1"/>
        <end position="15"/>
    </location>
</feature>
<organism evidence="2 3">
    <name type="scientific">candidate division WWE3 bacterium</name>
    <dbReference type="NCBI Taxonomy" id="2053526"/>
    <lineage>
        <taxon>Bacteria</taxon>
        <taxon>Katanobacteria</taxon>
    </lineage>
</organism>
<evidence type="ECO:0000313" key="3">
    <source>
        <dbReference type="Proteomes" id="UP000699691"/>
    </source>
</evidence>
<gene>
    <name evidence="2" type="ORF">KC573_04260</name>
</gene>
<dbReference type="AlphaFoldDB" id="A0A955LWU2"/>
<name>A0A955LWU2_UNCKA</name>
<dbReference type="EMBL" id="JAGQKY010000242">
    <property type="protein sequence ID" value="MCA9398017.1"/>
    <property type="molecule type" value="Genomic_DNA"/>
</dbReference>
<reference evidence="2" key="2">
    <citation type="journal article" date="2021" name="Microbiome">
        <title>Successional dynamics and alternative stable states in a saline activated sludge microbial community over 9 years.</title>
        <authorList>
            <person name="Wang Y."/>
            <person name="Ye J."/>
            <person name="Ju F."/>
            <person name="Liu L."/>
            <person name="Boyd J.A."/>
            <person name="Deng Y."/>
            <person name="Parks D.H."/>
            <person name="Jiang X."/>
            <person name="Yin X."/>
            <person name="Woodcroft B.J."/>
            <person name="Tyson G.W."/>
            <person name="Hugenholtz P."/>
            <person name="Polz M.F."/>
            <person name="Zhang T."/>
        </authorList>
    </citation>
    <scope>NUCLEOTIDE SEQUENCE</scope>
    <source>
        <strain evidence="2">HKST-UBA02</strain>
    </source>
</reference>
<proteinExistence type="predicted"/>
<evidence type="ECO:0000313" key="2">
    <source>
        <dbReference type="EMBL" id="MCA9398017.1"/>
    </source>
</evidence>
<accession>A0A955LWU2</accession>
<feature type="region of interest" description="Disordered" evidence="1">
    <location>
        <begin position="1"/>
        <end position="85"/>
    </location>
</feature>
<comment type="caution">
    <text evidence="2">The sequence shown here is derived from an EMBL/GenBank/DDBJ whole genome shotgun (WGS) entry which is preliminary data.</text>
</comment>
<reference evidence="2" key="1">
    <citation type="submission" date="2020-04" db="EMBL/GenBank/DDBJ databases">
        <authorList>
            <person name="Zhang T."/>
        </authorList>
    </citation>
    <scope>NUCLEOTIDE SEQUENCE</scope>
    <source>
        <strain evidence="2">HKST-UBA02</strain>
    </source>
</reference>
<sequence length="85" mass="9035">MAFSEGTSSAFNPENLSGEHDEKKQGPMTAEQKAMQPPASQVLGERGMAAMQGIEDGPVGGEEEDPETTQTRSTVNELVDAIKNL</sequence>